<name>A0A1N7RS10_9BURK</name>
<keyword evidence="3" id="KW-1185">Reference proteome</keyword>
<feature type="compositionally biased region" description="Polar residues" evidence="1">
    <location>
        <begin position="39"/>
        <end position="48"/>
    </location>
</feature>
<dbReference type="EMBL" id="CYGX02000013">
    <property type="protein sequence ID" value="SIT37925.1"/>
    <property type="molecule type" value="Genomic_DNA"/>
</dbReference>
<dbReference type="AlphaFoldDB" id="A0A1N7RS10"/>
<feature type="region of interest" description="Disordered" evidence="1">
    <location>
        <begin position="1"/>
        <end position="48"/>
    </location>
</feature>
<protein>
    <submittedName>
        <fullName evidence="2">Uncharacterized protein</fullName>
    </submittedName>
</protein>
<evidence type="ECO:0000313" key="2">
    <source>
        <dbReference type="EMBL" id="SIT37925.1"/>
    </source>
</evidence>
<dbReference type="Proteomes" id="UP000187012">
    <property type="component" value="Unassembled WGS sequence"/>
</dbReference>
<sequence>MFNPEFSDTRANAGNEDGERDASAGVSNSDSVVAVDASINEQGTSLRR</sequence>
<evidence type="ECO:0000256" key="1">
    <source>
        <dbReference type="SAM" id="MobiDB-lite"/>
    </source>
</evidence>
<evidence type="ECO:0000313" key="3">
    <source>
        <dbReference type="Proteomes" id="UP000187012"/>
    </source>
</evidence>
<proteinExistence type="predicted"/>
<gene>
    <name evidence="2" type="ORF">BN2475_130013</name>
</gene>
<accession>A0A1N7RS10</accession>
<reference evidence="2 3" key="1">
    <citation type="submission" date="2016-12" db="EMBL/GenBank/DDBJ databases">
        <authorList>
            <person name="Song W.-J."/>
            <person name="Kurnit D.M."/>
        </authorList>
    </citation>
    <scope>NUCLEOTIDE SEQUENCE [LARGE SCALE GENOMIC DNA]</scope>
    <source>
        <strain evidence="2 3">STM7296</strain>
    </source>
</reference>
<organism evidence="2 3">
    <name type="scientific">Paraburkholderia ribeironis</name>
    <dbReference type="NCBI Taxonomy" id="1247936"/>
    <lineage>
        <taxon>Bacteria</taxon>
        <taxon>Pseudomonadati</taxon>
        <taxon>Pseudomonadota</taxon>
        <taxon>Betaproteobacteria</taxon>
        <taxon>Burkholderiales</taxon>
        <taxon>Burkholderiaceae</taxon>
        <taxon>Paraburkholderia</taxon>
    </lineage>
</organism>
<dbReference type="STRING" id="1247936.BN2475_130013"/>
<feature type="compositionally biased region" description="Low complexity" evidence="1">
    <location>
        <begin position="23"/>
        <end position="38"/>
    </location>
</feature>